<evidence type="ECO:0000256" key="2">
    <source>
        <dbReference type="ARBA" id="ARBA00004496"/>
    </source>
</evidence>
<dbReference type="KEGG" id="tam:Theam_0228"/>
<comment type="catalytic activity">
    <reaction evidence="1 9 10">
        <text>[protein]-peptidylproline (omega=180) = [protein]-peptidylproline (omega=0)</text>
        <dbReference type="Rhea" id="RHEA:16237"/>
        <dbReference type="Rhea" id="RHEA-COMP:10747"/>
        <dbReference type="Rhea" id="RHEA-COMP:10748"/>
        <dbReference type="ChEBI" id="CHEBI:83833"/>
        <dbReference type="ChEBI" id="CHEBI:83834"/>
        <dbReference type="EC" id="5.2.1.8"/>
    </reaction>
</comment>
<sequence>MEKKYRITVDYTLYDPEGNVIDTTEGRGPFTFVTGEGQVIPGFEREVASVEEGEEKTFTLQPSEAYGERDESLVQTLPREQFAGIELHEGQVLQGTTPEGHKFLVRVVSFDDQSVTIDQNHPLAGVPLTFRVKVLKKEEV</sequence>
<dbReference type="Proteomes" id="UP000006362">
    <property type="component" value="Chromosome"/>
</dbReference>
<dbReference type="GO" id="GO:0042026">
    <property type="term" value="P:protein refolding"/>
    <property type="evidence" value="ECO:0007669"/>
    <property type="project" value="UniProtKB-ARBA"/>
</dbReference>
<evidence type="ECO:0000256" key="7">
    <source>
        <dbReference type="ARBA" id="ARBA00023235"/>
    </source>
</evidence>
<dbReference type="PANTHER" id="PTHR47861:SF3">
    <property type="entry name" value="FKBP-TYPE PEPTIDYL-PROLYL CIS-TRANS ISOMERASE SLYD"/>
    <property type="match status" value="1"/>
</dbReference>
<dbReference type="PROSITE" id="PS50059">
    <property type="entry name" value="FKBP_PPIASE"/>
    <property type="match status" value="1"/>
</dbReference>
<evidence type="ECO:0000256" key="3">
    <source>
        <dbReference type="ARBA" id="ARBA00006577"/>
    </source>
</evidence>
<dbReference type="GO" id="GO:0003755">
    <property type="term" value="F:peptidyl-prolyl cis-trans isomerase activity"/>
    <property type="evidence" value="ECO:0007669"/>
    <property type="project" value="UniProtKB-UniRule"/>
</dbReference>
<feature type="domain" description="PPIase FKBP-type" evidence="11">
    <location>
        <begin position="4"/>
        <end position="93"/>
    </location>
</feature>
<name>E8T3Z1_THEA1</name>
<comment type="similarity">
    <text evidence="3 10">Belongs to the FKBP-type PPIase family.</text>
</comment>
<comment type="subcellular location">
    <subcellularLocation>
        <location evidence="2">Cytoplasm</location>
    </subcellularLocation>
</comment>
<dbReference type="OrthoDB" id="280278at2"/>
<comment type="function">
    <text evidence="8">Also involved in hydrogenase metallocenter assembly, probably by participating in the nickel insertion step. This function in hydrogenase biosynthesis requires chaperone activity and the presence of the metal-binding domain, but not PPIase activity.</text>
</comment>
<dbReference type="AlphaFoldDB" id="E8T3Z1"/>
<dbReference type="PANTHER" id="PTHR47861">
    <property type="entry name" value="FKBP-TYPE PEPTIDYL-PROLYL CIS-TRANS ISOMERASE SLYD"/>
    <property type="match status" value="1"/>
</dbReference>
<evidence type="ECO:0000256" key="4">
    <source>
        <dbReference type="ARBA" id="ARBA00022490"/>
    </source>
</evidence>
<reference evidence="12" key="1">
    <citation type="submission" date="2011-01" db="EMBL/GenBank/DDBJ databases">
        <title>Complete sequence of chromosome of Thermovibrio ammonificans HB-1.</title>
        <authorList>
            <consortium name="US DOE Joint Genome Institute"/>
            <person name="Lucas S."/>
            <person name="Copeland A."/>
            <person name="Lapidus A."/>
            <person name="Cheng J.-F."/>
            <person name="Goodwin L."/>
            <person name="Pitluck S."/>
            <person name="Davenport K."/>
            <person name="Detter J.C."/>
            <person name="Han C."/>
            <person name="Tapia R."/>
            <person name="Land M."/>
            <person name="Hauser L."/>
            <person name="Kyrpides N."/>
            <person name="Ivanova N."/>
            <person name="Ovchinnikova G."/>
            <person name="Vetriani C."/>
            <person name="Woyke T."/>
        </authorList>
    </citation>
    <scope>NUCLEOTIDE SEQUENCE [LARGE SCALE GENOMIC DNA]</scope>
    <source>
        <strain evidence="12">HB-1</strain>
    </source>
</reference>
<keyword evidence="4" id="KW-0963">Cytoplasm</keyword>
<dbReference type="Pfam" id="PF00254">
    <property type="entry name" value="FKBP_C"/>
    <property type="match status" value="1"/>
</dbReference>
<keyword evidence="13" id="KW-1185">Reference proteome</keyword>
<dbReference type="STRING" id="648996.Theam_0228"/>
<dbReference type="GO" id="GO:0005737">
    <property type="term" value="C:cytoplasm"/>
    <property type="evidence" value="ECO:0007669"/>
    <property type="project" value="UniProtKB-SubCell"/>
</dbReference>
<dbReference type="EMBL" id="CP002444">
    <property type="protein sequence ID" value="ADU96201.1"/>
    <property type="molecule type" value="Genomic_DNA"/>
</dbReference>
<dbReference type="HOGENOM" id="CLU_098197_1_0_0"/>
<evidence type="ECO:0000259" key="11">
    <source>
        <dbReference type="PROSITE" id="PS50059"/>
    </source>
</evidence>
<evidence type="ECO:0000256" key="1">
    <source>
        <dbReference type="ARBA" id="ARBA00000971"/>
    </source>
</evidence>
<protein>
    <recommendedName>
        <fullName evidence="10">Peptidyl-prolyl cis-trans isomerase</fullName>
        <ecNumber evidence="10">5.2.1.8</ecNumber>
    </recommendedName>
</protein>
<keyword evidence="7 9" id="KW-0413">Isomerase</keyword>
<evidence type="ECO:0000256" key="6">
    <source>
        <dbReference type="ARBA" id="ARBA00023186"/>
    </source>
</evidence>
<evidence type="ECO:0000313" key="12">
    <source>
        <dbReference type="EMBL" id="ADU96201.1"/>
    </source>
</evidence>
<dbReference type="InterPro" id="IPR046357">
    <property type="entry name" value="PPIase_dom_sf"/>
</dbReference>
<proteinExistence type="inferred from homology"/>
<keyword evidence="6" id="KW-0143">Chaperone</keyword>
<evidence type="ECO:0000313" key="13">
    <source>
        <dbReference type="Proteomes" id="UP000006362"/>
    </source>
</evidence>
<evidence type="ECO:0000256" key="9">
    <source>
        <dbReference type="PROSITE-ProRule" id="PRU00277"/>
    </source>
</evidence>
<dbReference type="eggNOG" id="COG1047">
    <property type="taxonomic scope" value="Bacteria"/>
</dbReference>
<evidence type="ECO:0000256" key="10">
    <source>
        <dbReference type="RuleBase" id="RU003915"/>
    </source>
</evidence>
<keyword evidence="5 9" id="KW-0697">Rotamase</keyword>
<dbReference type="Gene3D" id="3.10.50.40">
    <property type="match status" value="1"/>
</dbReference>
<accession>E8T3Z1</accession>
<dbReference type="InterPro" id="IPR001179">
    <property type="entry name" value="PPIase_FKBP_dom"/>
</dbReference>
<dbReference type="SUPFAM" id="SSF54534">
    <property type="entry name" value="FKBP-like"/>
    <property type="match status" value="1"/>
</dbReference>
<dbReference type="EC" id="5.2.1.8" evidence="10"/>
<evidence type="ECO:0000256" key="5">
    <source>
        <dbReference type="ARBA" id="ARBA00023110"/>
    </source>
</evidence>
<organism evidence="12 13">
    <name type="scientific">Thermovibrio ammonificans (strain DSM 15698 / JCM 12110 / HB-1)</name>
    <dbReference type="NCBI Taxonomy" id="648996"/>
    <lineage>
        <taxon>Bacteria</taxon>
        <taxon>Pseudomonadati</taxon>
        <taxon>Aquificota</taxon>
        <taxon>Aquificia</taxon>
        <taxon>Desulfurobacteriales</taxon>
        <taxon>Desulfurobacteriaceae</taxon>
        <taxon>Thermovibrio</taxon>
    </lineage>
</organism>
<dbReference type="RefSeq" id="WP_013536987.1">
    <property type="nucleotide sequence ID" value="NC_014926.1"/>
</dbReference>
<evidence type="ECO:0000256" key="8">
    <source>
        <dbReference type="ARBA" id="ARBA00037071"/>
    </source>
</evidence>
<gene>
    <name evidence="12" type="ordered locus">Theam_0228</name>
</gene>